<dbReference type="EMBL" id="CP102096">
    <property type="protein sequence ID" value="UUM29787.1"/>
    <property type="molecule type" value="Genomic_DNA"/>
</dbReference>
<reference evidence="13" key="1">
    <citation type="submission" date="2022-07" db="EMBL/GenBank/DDBJ databases">
        <title>Complete genome of Vibrio japonicus strain JCM 31412T and phylogenomic assessment of the Nereis clade of the genus Vibrio.</title>
        <authorList>
            <person name="Shlafstein M.D."/>
            <person name="Emsley S.A."/>
            <person name="Ushijima B."/>
            <person name="Videau P."/>
            <person name="Saw J.H."/>
        </authorList>
    </citation>
    <scope>NUCLEOTIDE SEQUENCE</scope>
    <source>
        <strain evidence="13">JCM 31412</strain>
    </source>
</reference>
<evidence type="ECO:0000256" key="2">
    <source>
        <dbReference type="ARBA" id="ARBA00009186"/>
    </source>
</evidence>
<comment type="function">
    <text evidence="9">Required for the biogenesis of c-type cytochromes. Possible subunit of a heme lyase.</text>
</comment>
<name>A0ABY5LFC8_9VIBR</name>
<keyword evidence="14" id="KW-1185">Reference proteome</keyword>
<dbReference type="PRINTS" id="PR01411">
    <property type="entry name" value="CCMFBIOGNSIS"/>
</dbReference>
<feature type="domain" description="Cytochrome c assembly protein" evidence="11">
    <location>
        <begin position="89"/>
        <end position="296"/>
    </location>
</feature>
<evidence type="ECO:0000256" key="7">
    <source>
        <dbReference type="ARBA" id="ARBA00022989"/>
    </source>
</evidence>
<dbReference type="NCBIfam" id="TIGR00353">
    <property type="entry name" value="nrfE"/>
    <property type="match status" value="1"/>
</dbReference>
<feature type="transmembrane region" description="Helical" evidence="10">
    <location>
        <begin position="353"/>
        <end position="374"/>
    </location>
</feature>
<accession>A0ABY5LFC8</accession>
<gene>
    <name evidence="13" type="ORF">NP165_08665</name>
</gene>
<evidence type="ECO:0000256" key="9">
    <source>
        <dbReference type="ARBA" id="ARBA00037230"/>
    </source>
</evidence>
<evidence type="ECO:0000256" key="1">
    <source>
        <dbReference type="ARBA" id="ARBA00004429"/>
    </source>
</evidence>
<keyword evidence="8 10" id="KW-0472">Membrane</keyword>
<evidence type="ECO:0000256" key="5">
    <source>
        <dbReference type="ARBA" id="ARBA00022692"/>
    </source>
</evidence>
<feature type="transmembrane region" description="Helical" evidence="10">
    <location>
        <begin position="394"/>
        <end position="414"/>
    </location>
</feature>
<dbReference type="GO" id="GO:0016829">
    <property type="term" value="F:lyase activity"/>
    <property type="evidence" value="ECO:0007669"/>
    <property type="project" value="UniProtKB-KW"/>
</dbReference>
<evidence type="ECO:0000259" key="12">
    <source>
        <dbReference type="Pfam" id="PF16327"/>
    </source>
</evidence>
<feature type="transmembrane region" description="Helical" evidence="10">
    <location>
        <begin position="450"/>
        <end position="471"/>
    </location>
</feature>
<dbReference type="RefSeq" id="WP_257083576.1">
    <property type="nucleotide sequence ID" value="NZ_CP102096.1"/>
</dbReference>
<feature type="transmembrane region" description="Helical" evidence="10">
    <location>
        <begin position="617"/>
        <end position="636"/>
    </location>
</feature>
<evidence type="ECO:0000259" key="11">
    <source>
        <dbReference type="Pfam" id="PF01578"/>
    </source>
</evidence>
<dbReference type="Proteomes" id="UP001058602">
    <property type="component" value="Chromosome 1"/>
</dbReference>
<evidence type="ECO:0000256" key="10">
    <source>
        <dbReference type="SAM" id="Phobius"/>
    </source>
</evidence>
<feature type="transmembrane region" description="Helical" evidence="10">
    <location>
        <begin position="41"/>
        <end position="62"/>
    </location>
</feature>
<evidence type="ECO:0000313" key="14">
    <source>
        <dbReference type="Proteomes" id="UP001058602"/>
    </source>
</evidence>
<keyword evidence="4" id="KW-0997">Cell inner membrane</keyword>
<feature type="transmembrane region" description="Helical" evidence="10">
    <location>
        <begin position="278"/>
        <end position="306"/>
    </location>
</feature>
<keyword evidence="5 10" id="KW-0812">Transmembrane</keyword>
<feature type="transmembrane region" description="Helical" evidence="10">
    <location>
        <begin position="178"/>
        <end position="198"/>
    </location>
</feature>
<keyword evidence="13" id="KW-0456">Lyase</keyword>
<evidence type="ECO:0000256" key="3">
    <source>
        <dbReference type="ARBA" id="ARBA00022475"/>
    </source>
</evidence>
<evidence type="ECO:0000256" key="6">
    <source>
        <dbReference type="ARBA" id="ARBA00022748"/>
    </source>
</evidence>
<feature type="transmembrane region" description="Helical" evidence="10">
    <location>
        <begin position="250"/>
        <end position="266"/>
    </location>
</feature>
<dbReference type="PRINTS" id="PR01410">
    <property type="entry name" value="CCBIOGENESIS"/>
</dbReference>
<feature type="domain" description="Cytochrome c-type biogenesis protein CcmF C-terminal" evidence="12">
    <location>
        <begin position="316"/>
        <end position="639"/>
    </location>
</feature>
<feature type="transmembrane region" description="Helical" evidence="10">
    <location>
        <begin position="6"/>
        <end position="29"/>
    </location>
</feature>
<comment type="similarity">
    <text evidence="2">Belongs to the CcmF/CycK/Ccl1/NrfE/CcsA family.</text>
</comment>
<feature type="transmembrane region" description="Helical" evidence="10">
    <location>
        <begin position="312"/>
        <end position="332"/>
    </location>
</feature>
<keyword evidence="3" id="KW-1003">Cell membrane</keyword>
<feature type="transmembrane region" description="Helical" evidence="10">
    <location>
        <begin position="125"/>
        <end position="148"/>
    </location>
</feature>
<dbReference type="PANTHER" id="PTHR43653">
    <property type="entry name" value="CYTOCHROME C ASSEMBLY PROTEIN-RELATED"/>
    <property type="match status" value="1"/>
</dbReference>
<dbReference type="NCBIfam" id="NF007691">
    <property type="entry name" value="PRK10369.1"/>
    <property type="match status" value="1"/>
</dbReference>
<keyword evidence="6" id="KW-0201">Cytochrome c-type biogenesis</keyword>
<evidence type="ECO:0000256" key="4">
    <source>
        <dbReference type="ARBA" id="ARBA00022519"/>
    </source>
</evidence>
<dbReference type="InterPro" id="IPR003568">
    <property type="entry name" value="Cyt_c_biogenesis_CcmF"/>
</dbReference>
<feature type="transmembrane region" description="Helical" evidence="10">
    <location>
        <begin position="492"/>
        <end position="511"/>
    </location>
</feature>
<feature type="transmembrane region" description="Helical" evidence="10">
    <location>
        <begin position="426"/>
        <end position="444"/>
    </location>
</feature>
<evidence type="ECO:0000256" key="8">
    <source>
        <dbReference type="ARBA" id="ARBA00023136"/>
    </source>
</evidence>
<dbReference type="PANTHER" id="PTHR43653:SF1">
    <property type="entry name" value="CYTOCHROME C-TYPE BIOGENESIS PROTEIN CCMF"/>
    <property type="match status" value="1"/>
</dbReference>
<dbReference type="InterPro" id="IPR003567">
    <property type="entry name" value="Cyt_c_biogenesis"/>
</dbReference>
<comment type="subcellular location">
    <subcellularLocation>
        <location evidence="1">Cell inner membrane</location>
        <topology evidence="1">Multi-pass membrane protein</topology>
    </subcellularLocation>
</comment>
<organism evidence="13 14">
    <name type="scientific">Vibrio japonicus</name>
    <dbReference type="NCBI Taxonomy" id="1824638"/>
    <lineage>
        <taxon>Bacteria</taxon>
        <taxon>Pseudomonadati</taxon>
        <taxon>Pseudomonadota</taxon>
        <taxon>Gammaproteobacteria</taxon>
        <taxon>Vibrionales</taxon>
        <taxon>Vibrionaceae</taxon>
        <taxon>Vibrio</taxon>
    </lineage>
</organism>
<feature type="transmembrane region" description="Helical" evidence="10">
    <location>
        <begin position="210"/>
        <end position="230"/>
    </location>
</feature>
<dbReference type="Pfam" id="PF01578">
    <property type="entry name" value="Cytochrom_C_asm"/>
    <property type="match status" value="1"/>
</dbReference>
<protein>
    <submittedName>
        <fullName evidence="13">Heme lyase CcmF/NrfE family subunit</fullName>
    </submittedName>
</protein>
<dbReference type="InterPro" id="IPR002541">
    <property type="entry name" value="Cyt_c_assembly"/>
</dbReference>
<proteinExistence type="inferred from homology"/>
<sequence length="652" mass="72994">MIAEIGHFALIVSLAMAVLLSILPLVGASRNNTMLMNTARPLSWGMFLLLFISFCALLWAFYTNDFTLNYVASNSNSQLPWYYRLTAVWGAHEGSLLLWVLIQAAWTIAVATFSRGMPQESVARVLAVMGMISVGFLLFIIVTSNPFLRTLPFFPVDGRDLNPLLQDPGLIIHPPMLYMGYVGFSVAFSFAIASLMTGRLDTAWARWSRPWTTAAWLFLTLGIALGSWWAYYELGWGGWWFWDPVENASFMPWLAGTALMHSLAVTEKRGTFKAWTVLLAISAFSLSLLGTFLVRSGILVSVHAFASDPSRGMFILGFLVFVIGGSLLLFALKGASVRVRGNFALASRENALLVNNVLLIAALVVVLVGTLLPLVHKQIGLGSVSIGAPFFDMLFAWLMIPFSFFLGIGPLIRWKKDDLSGLKKPMLVSGVASLALGGVFVVAFSEYFQFMAYLGWVMALWIIFMHGFELYERATHRHRFSVGIKKLQRSHWAMMFGHIGLAVAVIGIAMVQNYSIERDVRLAPGEHYQIQGYDFYFKGLRDKDGPNYDGYIADFEVTRDGKYINTLHAEKRFYNTARSMMTEAAIDRGVTRDLYIAMGERLDDNKSWAVRIYHKPFVRWIWAGALLMALGGCIAISDKRYRFRKSAKAQEA</sequence>
<dbReference type="Pfam" id="PF16327">
    <property type="entry name" value="CcmF_C"/>
    <property type="match status" value="1"/>
</dbReference>
<dbReference type="InterPro" id="IPR032523">
    <property type="entry name" value="CcmF_C"/>
</dbReference>
<feature type="transmembrane region" description="Helical" evidence="10">
    <location>
        <begin position="96"/>
        <end position="113"/>
    </location>
</feature>
<evidence type="ECO:0000313" key="13">
    <source>
        <dbReference type="EMBL" id="UUM29787.1"/>
    </source>
</evidence>
<keyword evidence="7 10" id="KW-1133">Transmembrane helix</keyword>